<name>A0A377JLK6_9HELI</name>
<keyword evidence="1" id="KW-0472">Membrane</keyword>
<feature type="transmembrane region" description="Helical" evidence="1">
    <location>
        <begin position="101"/>
        <end position="121"/>
    </location>
</feature>
<dbReference type="Proteomes" id="UP000255335">
    <property type="component" value="Unassembled WGS sequence"/>
</dbReference>
<keyword evidence="1" id="KW-0812">Transmembrane</keyword>
<feature type="transmembrane region" description="Helical" evidence="1">
    <location>
        <begin position="69"/>
        <end position="95"/>
    </location>
</feature>
<sequence length="216" mass="25342">MCDLHLKTAKKALIASAIIKLLQICIYPFLRYSSEIVVAFVIFLWILPAILMMYGFLKLSLDRTKTLFILAVLFTIVEEYIIGSNILVLFSMFGWIEYENIFRNFIIALLSLIFFVPYLWYLSFLAERKALAILTIALPWTLFYLWLCFFDVAMIAMPQIQSLYDYDLDFISTAKILYICNNLFLGITLLFFIYGIYCFRFKQDMNKSSQSFIIGH</sequence>
<dbReference type="AlphaFoldDB" id="A0A377JLK6"/>
<gene>
    <name evidence="2" type="ORF">NCTC12221_00048</name>
</gene>
<proteinExistence type="predicted"/>
<feature type="transmembrane region" description="Helical" evidence="1">
    <location>
        <begin position="176"/>
        <end position="199"/>
    </location>
</feature>
<feature type="transmembrane region" description="Helical" evidence="1">
    <location>
        <begin position="12"/>
        <end position="30"/>
    </location>
</feature>
<protein>
    <submittedName>
        <fullName evidence="2">Uncharacterized protein</fullName>
    </submittedName>
</protein>
<keyword evidence="1" id="KW-1133">Transmembrane helix</keyword>
<evidence type="ECO:0000256" key="1">
    <source>
        <dbReference type="SAM" id="Phobius"/>
    </source>
</evidence>
<accession>A0A377JLK6</accession>
<feature type="transmembrane region" description="Helical" evidence="1">
    <location>
        <begin position="36"/>
        <end position="57"/>
    </location>
</feature>
<dbReference type="EMBL" id="UGHZ01000001">
    <property type="protein sequence ID" value="STP08636.1"/>
    <property type="molecule type" value="Genomic_DNA"/>
</dbReference>
<organism evidence="2 3">
    <name type="scientific">Helicobacter cinaedi</name>
    <dbReference type="NCBI Taxonomy" id="213"/>
    <lineage>
        <taxon>Bacteria</taxon>
        <taxon>Pseudomonadati</taxon>
        <taxon>Campylobacterota</taxon>
        <taxon>Epsilonproteobacteria</taxon>
        <taxon>Campylobacterales</taxon>
        <taxon>Helicobacteraceae</taxon>
        <taxon>Helicobacter</taxon>
    </lineage>
</organism>
<evidence type="ECO:0000313" key="3">
    <source>
        <dbReference type="Proteomes" id="UP000255335"/>
    </source>
</evidence>
<feature type="transmembrane region" description="Helical" evidence="1">
    <location>
        <begin position="133"/>
        <end position="156"/>
    </location>
</feature>
<reference evidence="2 3" key="1">
    <citation type="submission" date="2018-06" db="EMBL/GenBank/DDBJ databases">
        <authorList>
            <consortium name="Pathogen Informatics"/>
            <person name="Doyle S."/>
        </authorList>
    </citation>
    <scope>NUCLEOTIDE SEQUENCE [LARGE SCALE GENOMIC DNA]</scope>
    <source>
        <strain evidence="2 3">NCTC12221</strain>
    </source>
</reference>
<evidence type="ECO:0000313" key="2">
    <source>
        <dbReference type="EMBL" id="STP08636.1"/>
    </source>
</evidence>
<dbReference type="RefSeq" id="WP_115025496.1">
    <property type="nucleotide sequence ID" value="NZ_UGHZ01000001.1"/>
</dbReference>